<evidence type="ECO:0000313" key="2">
    <source>
        <dbReference type="Proteomes" id="UP000641954"/>
    </source>
</evidence>
<dbReference type="EMBL" id="JACJSK010000007">
    <property type="protein sequence ID" value="MBD2543589.1"/>
    <property type="molecule type" value="Genomic_DNA"/>
</dbReference>
<dbReference type="RefSeq" id="WP_054465006.1">
    <property type="nucleotide sequence ID" value="NZ_JACJSK010000007.1"/>
</dbReference>
<comment type="caution">
    <text evidence="1">The sequence shown here is derived from an EMBL/GenBank/DDBJ whole genome shotgun (WGS) entry which is preliminary data.</text>
</comment>
<keyword evidence="2" id="KW-1185">Reference proteome</keyword>
<organism evidence="1 2">
    <name type="scientific">Planktothricoides raciborskii FACHB-1370</name>
    <dbReference type="NCBI Taxonomy" id="2949576"/>
    <lineage>
        <taxon>Bacteria</taxon>
        <taxon>Bacillati</taxon>
        <taxon>Cyanobacteriota</taxon>
        <taxon>Cyanophyceae</taxon>
        <taxon>Oscillatoriophycideae</taxon>
        <taxon>Oscillatoriales</taxon>
        <taxon>Oscillatoriaceae</taxon>
        <taxon>Planktothricoides</taxon>
    </lineage>
</organism>
<proteinExistence type="predicted"/>
<protein>
    <recommendedName>
        <fullName evidence="3">Secreted protein</fullName>
    </recommendedName>
</protein>
<evidence type="ECO:0000313" key="1">
    <source>
        <dbReference type="EMBL" id="MBD2543589.1"/>
    </source>
</evidence>
<evidence type="ECO:0008006" key="3">
    <source>
        <dbReference type="Google" id="ProtNLM"/>
    </source>
</evidence>
<reference evidence="1 2" key="1">
    <citation type="journal article" date="2020" name="ISME J.">
        <title>Comparative genomics reveals insights into cyanobacterial evolution and habitat adaptation.</title>
        <authorList>
            <person name="Chen M.Y."/>
            <person name="Teng W.K."/>
            <person name="Zhao L."/>
            <person name="Hu C.X."/>
            <person name="Zhou Y.K."/>
            <person name="Han B.P."/>
            <person name="Song L.R."/>
            <person name="Shu W.S."/>
        </authorList>
    </citation>
    <scope>NUCLEOTIDE SEQUENCE [LARGE SCALE GENOMIC DNA]</scope>
    <source>
        <strain evidence="1 2">FACHB-1370</strain>
    </source>
</reference>
<dbReference type="Proteomes" id="UP000641954">
    <property type="component" value="Unassembled WGS sequence"/>
</dbReference>
<accession>A0ABR8E9R8</accession>
<sequence>MKTQILTSPILVVIILLVESISSASLAANSQLSQKAAMTLTDSEIIANQDGDRTSESDQCKEQIDCGKIQSTRLVL</sequence>
<name>A0ABR8E9R8_9CYAN</name>
<gene>
    <name evidence="1" type="ORF">H6G72_06930</name>
</gene>